<dbReference type="Pfam" id="PF05105">
    <property type="entry name" value="Phage_holin_4_1"/>
    <property type="match status" value="1"/>
</dbReference>
<evidence type="ECO:0000256" key="3">
    <source>
        <dbReference type="ARBA" id="ARBA00022989"/>
    </source>
</evidence>
<proteinExistence type="inferred from homology"/>
<feature type="transmembrane region" description="Helical" evidence="6">
    <location>
        <begin position="17"/>
        <end position="35"/>
    </location>
</feature>
<comment type="similarity">
    <text evidence="5">Belongs to the bacteriophage holin family. Cp-1 holin subfamily.</text>
</comment>
<evidence type="ECO:0000256" key="2">
    <source>
        <dbReference type="ARBA" id="ARBA00022692"/>
    </source>
</evidence>
<keyword evidence="2 6" id="KW-0812">Transmembrane</keyword>
<evidence type="ECO:0000313" key="7">
    <source>
        <dbReference type="EMBL" id="QDH19554.1"/>
    </source>
</evidence>
<protein>
    <submittedName>
        <fullName evidence="7">Phage holin family protein</fullName>
    </submittedName>
</protein>
<evidence type="ECO:0000313" key="8">
    <source>
        <dbReference type="Proteomes" id="UP000316968"/>
    </source>
</evidence>
<keyword evidence="8" id="KW-1185">Reference proteome</keyword>
<reference evidence="7 8" key="1">
    <citation type="submission" date="2019-06" db="EMBL/GenBank/DDBJ databases">
        <title>Saccharibacillus brassicae sp. nov., an endophytic bacterium isolated from Chinese cabbage seeds (Brassica pekinensis).</title>
        <authorList>
            <person name="Jiang L."/>
            <person name="Lee J."/>
            <person name="Kim S.W."/>
        </authorList>
    </citation>
    <scope>NUCLEOTIDE SEQUENCE [LARGE SCALE GENOMIC DNA]</scope>
    <source>
        <strain evidence="8">KCTC 43072 / ATSA2</strain>
    </source>
</reference>
<dbReference type="Proteomes" id="UP000316968">
    <property type="component" value="Chromosome"/>
</dbReference>
<keyword evidence="4 6" id="KW-0472">Membrane</keyword>
<accession>A0A4Y6UR65</accession>
<evidence type="ECO:0000256" key="4">
    <source>
        <dbReference type="ARBA" id="ARBA00023136"/>
    </source>
</evidence>
<dbReference type="OrthoDB" id="88184at2"/>
<dbReference type="EMBL" id="CP041217">
    <property type="protein sequence ID" value="QDH19554.1"/>
    <property type="molecule type" value="Genomic_DNA"/>
</dbReference>
<dbReference type="InterPro" id="IPR006480">
    <property type="entry name" value="Phage_holin_4_1"/>
</dbReference>
<dbReference type="RefSeq" id="WP_141445943.1">
    <property type="nucleotide sequence ID" value="NZ_CP041217.1"/>
</dbReference>
<gene>
    <name evidence="7" type="ORF">FFV09_00990</name>
</gene>
<dbReference type="GO" id="GO:0016020">
    <property type="term" value="C:membrane"/>
    <property type="evidence" value="ECO:0007669"/>
    <property type="project" value="UniProtKB-SubCell"/>
</dbReference>
<dbReference type="KEGG" id="saca:FFV09_00990"/>
<comment type="subcellular location">
    <subcellularLocation>
        <location evidence="1">Membrane</location>
        <topology evidence="1">Multi-pass membrane protein</topology>
    </subcellularLocation>
</comment>
<keyword evidence="3 6" id="KW-1133">Transmembrane helix</keyword>
<evidence type="ECO:0000256" key="5">
    <source>
        <dbReference type="ARBA" id="ARBA00023600"/>
    </source>
</evidence>
<evidence type="ECO:0000256" key="6">
    <source>
        <dbReference type="SAM" id="Phobius"/>
    </source>
</evidence>
<sequence>MNDLPTKLLANRDYSTLYALSGVFGSITSYAFGGWSGLLEILLLFFAVDYLSGMFASIKTGKGLKSSVGFWGLLKKGLMMLMVLLGHRIDLALGLNIVMNGTIFFWLSNEAVSIIENYGRLGLKLPPVFRKMITILQEKSGENEVIKEVQSTTIETVKVEQTQTVEKKAE</sequence>
<dbReference type="AlphaFoldDB" id="A0A4Y6UR65"/>
<feature type="transmembrane region" description="Helical" evidence="6">
    <location>
        <begin position="78"/>
        <end position="107"/>
    </location>
</feature>
<dbReference type="NCBIfam" id="TIGR01593">
    <property type="entry name" value="holin_tox_secr"/>
    <property type="match status" value="1"/>
</dbReference>
<evidence type="ECO:0000256" key="1">
    <source>
        <dbReference type="ARBA" id="ARBA00004141"/>
    </source>
</evidence>
<name>A0A4Y6UR65_SACBS</name>
<organism evidence="7 8">
    <name type="scientific">Saccharibacillus brassicae</name>
    <dbReference type="NCBI Taxonomy" id="2583377"/>
    <lineage>
        <taxon>Bacteria</taxon>
        <taxon>Bacillati</taxon>
        <taxon>Bacillota</taxon>
        <taxon>Bacilli</taxon>
        <taxon>Bacillales</taxon>
        <taxon>Paenibacillaceae</taxon>
        <taxon>Saccharibacillus</taxon>
    </lineage>
</organism>